<keyword evidence="2" id="KW-1185">Reference proteome</keyword>
<comment type="caution">
    <text evidence="1">The sequence shown here is derived from an EMBL/GenBank/DDBJ whole genome shotgun (WGS) entry which is preliminary data.</text>
</comment>
<accession>A0A6G1BQ57</accession>
<reference evidence="1 2" key="1">
    <citation type="submission" date="2019-11" db="EMBL/GenBank/DDBJ databases">
        <title>Whole genome sequence of Oryza granulata.</title>
        <authorList>
            <person name="Li W."/>
        </authorList>
    </citation>
    <scope>NUCLEOTIDE SEQUENCE [LARGE SCALE GENOMIC DNA]</scope>
    <source>
        <strain evidence="2">cv. Menghai</strain>
        <tissue evidence="1">Leaf</tissue>
    </source>
</reference>
<gene>
    <name evidence="1" type="ORF">E2562_034964</name>
</gene>
<evidence type="ECO:0000313" key="1">
    <source>
        <dbReference type="EMBL" id="KAF0889986.1"/>
    </source>
</evidence>
<dbReference type="EMBL" id="SPHZ02000012">
    <property type="protein sequence ID" value="KAF0889986.1"/>
    <property type="molecule type" value="Genomic_DNA"/>
</dbReference>
<feature type="non-terminal residue" evidence="1">
    <location>
        <position position="1"/>
    </location>
</feature>
<protein>
    <submittedName>
        <fullName evidence="1">Uncharacterized protein</fullName>
    </submittedName>
</protein>
<organism evidence="1 2">
    <name type="scientific">Oryza meyeriana var. granulata</name>
    <dbReference type="NCBI Taxonomy" id="110450"/>
    <lineage>
        <taxon>Eukaryota</taxon>
        <taxon>Viridiplantae</taxon>
        <taxon>Streptophyta</taxon>
        <taxon>Embryophyta</taxon>
        <taxon>Tracheophyta</taxon>
        <taxon>Spermatophyta</taxon>
        <taxon>Magnoliopsida</taxon>
        <taxon>Liliopsida</taxon>
        <taxon>Poales</taxon>
        <taxon>Poaceae</taxon>
        <taxon>BOP clade</taxon>
        <taxon>Oryzoideae</taxon>
        <taxon>Oryzeae</taxon>
        <taxon>Oryzinae</taxon>
        <taxon>Oryza</taxon>
        <taxon>Oryza meyeriana</taxon>
    </lineage>
</organism>
<dbReference type="AlphaFoldDB" id="A0A6G1BQ57"/>
<evidence type="ECO:0000313" key="2">
    <source>
        <dbReference type="Proteomes" id="UP000479710"/>
    </source>
</evidence>
<name>A0A6G1BQ57_9ORYZ</name>
<dbReference type="Proteomes" id="UP000479710">
    <property type="component" value="Unassembled WGS sequence"/>
</dbReference>
<proteinExistence type="predicted"/>
<sequence length="80" mass="8111">GASFAGDLVVAVPTEGTGVSDMRRRATGGCRSIAQCRPTTPPHRCPAALPLLVRGGDASSAGDLVVAVPRRTWVPATGNT</sequence>